<keyword evidence="3" id="KW-0539">Nucleus</keyword>
<sequence length="195" mass="21872">MDAFLEEDPLDRVGGGDTDPLGSSAGAGAGGAGGDPGAGQPGPLFNTDVETLLTRWRNEKFAPELLRFDAEVVENLSEVVEFVAEGLEEEKADGESGDSGGGGPHYLLRCIDMDRVKYLLRDYLRIRLWKLRRWPQHYLEPGNLELLSKAERTLVVKNYWELKKQYLDNKFLSGLPILKQKLDDKVDLLDMIRRP</sequence>
<accession>A0ABN9VX12</accession>
<dbReference type="InterPro" id="IPR038749">
    <property type="entry name" value="Sld5_GINS_A"/>
</dbReference>
<evidence type="ECO:0000256" key="3">
    <source>
        <dbReference type="ARBA" id="ARBA00023242"/>
    </source>
</evidence>
<dbReference type="EMBL" id="CAUYUJ010017820">
    <property type="protein sequence ID" value="CAK0878172.1"/>
    <property type="molecule type" value="Genomic_DNA"/>
</dbReference>
<dbReference type="InterPro" id="IPR008591">
    <property type="entry name" value="GINS_Sld5"/>
</dbReference>
<keyword evidence="2" id="KW-0235">DNA replication</keyword>
<organism evidence="6 7">
    <name type="scientific">Prorocentrum cordatum</name>
    <dbReference type="NCBI Taxonomy" id="2364126"/>
    <lineage>
        <taxon>Eukaryota</taxon>
        <taxon>Sar</taxon>
        <taxon>Alveolata</taxon>
        <taxon>Dinophyceae</taxon>
        <taxon>Prorocentrales</taxon>
        <taxon>Prorocentraceae</taxon>
        <taxon>Prorocentrum</taxon>
    </lineage>
</organism>
<dbReference type="Gene3D" id="1.20.58.1030">
    <property type="match status" value="1"/>
</dbReference>
<reference evidence="6" key="1">
    <citation type="submission" date="2023-10" db="EMBL/GenBank/DDBJ databases">
        <authorList>
            <person name="Chen Y."/>
            <person name="Shah S."/>
            <person name="Dougan E. K."/>
            <person name="Thang M."/>
            <person name="Chan C."/>
        </authorList>
    </citation>
    <scope>NUCLEOTIDE SEQUENCE [LARGE SCALE GENOMIC DNA]</scope>
</reference>
<gene>
    <name evidence="6" type="ORF">PCOR1329_LOCUS62025</name>
</gene>
<dbReference type="Pfam" id="PF05916">
    <property type="entry name" value="Sld5"/>
    <property type="match status" value="1"/>
</dbReference>
<dbReference type="PANTHER" id="PTHR21206">
    <property type="entry name" value="SLD5 PROTEIN"/>
    <property type="match status" value="1"/>
</dbReference>
<evidence type="ECO:0000256" key="1">
    <source>
        <dbReference type="ARBA" id="ARBA00004123"/>
    </source>
</evidence>
<feature type="non-terminal residue" evidence="6">
    <location>
        <position position="195"/>
    </location>
</feature>
<protein>
    <recommendedName>
        <fullName evidence="5">GINS subunit domain-containing protein</fullName>
    </recommendedName>
</protein>
<feature type="domain" description="GINS subunit" evidence="5">
    <location>
        <begin position="111"/>
        <end position="155"/>
    </location>
</feature>
<comment type="subcellular location">
    <subcellularLocation>
        <location evidence="1">Nucleus</location>
    </subcellularLocation>
</comment>
<dbReference type="SUPFAM" id="SSF158573">
    <property type="entry name" value="GINS helical bundle-like"/>
    <property type="match status" value="1"/>
</dbReference>
<comment type="caution">
    <text evidence="6">The sequence shown here is derived from an EMBL/GenBank/DDBJ whole genome shotgun (WGS) entry which is preliminary data.</text>
</comment>
<evidence type="ECO:0000313" key="6">
    <source>
        <dbReference type="EMBL" id="CAK0878172.1"/>
    </source>
</evidence>
<proteinExistence type="predicted"/>
<feature type="region of interest" description="Disordered" evidence="4">
    <location>
        <begin position="1"/>
        <end position="45"/>
    </location>
</feature>
<evidence type="ECO:0000256" key="2">
    <source>
        <dbReference type="ARBA" id="ARBA00022705"/>
    </source>
</evidence>
<dbReference type="CDD" id="cd11711">
    <property type="entry name" value="GINS_A_Sld5"/>
    <property type="match status" value="1"/>
</dbReference>
<dbReference type="PANTHER" id="PTHR21206:SF0">
    <property type="entry name" value="DNA REPLICATION COMPLEX GINS PROTEIN SLD5"/>
    <property type="match status" value="1"/>
</dbReference>
<evidence type="ECO:0000256" key="4">
    <source>
        <dbReference type="SAM" id="MobiDB-lite"/>
    </source>
</evidence>
<name>A0ABN9VX12_9DINO</name>
<evidence type="ECO:0000313" key="7">
    <source>
        <dbReference type="Proteomes" id="UP001189429"/>
    </source>
</evidence>
<dbReference type="InterPro" id="IPR036224">
    <property type="entry name" value="GINS_bundle-like_dom_sf"/>
</dbReference>
<keyword evidence="7" id="KW-1185">Reference proteome</keyword>
<feature type="compositionally biased region" description="Gly residues" evidence="4">
    <location>
        <begin position="25"/>
        <end position="40"/>
    </location>
</feature>
<evidence type="ECO:0000259" key="5">
    <source>
        <dbReference type="Pfam" id="PF05916"/>
    </source>
</evidence>
<dbReference type="Proteomes" id="UP001189429">
    <property type="component" value="Unassembled WGS sequence"/>
</dbReference>
<dbReference type="InterPro" id="IPR021151">
    <property type="entry name" value="GINS_A"/>
</dbReference>